<dbReference type="EMBL" id="LGRX02030310">
    <property type="protein sequence ID" value="KAK3245812.1"/>
    <property type="molecule type" value="Genomic_DNA"/>
</dbReference>
<dbReference type="AlphaFoldDB" id="A0AAE0EZE6"/>
<protein>
    <submittedName>
        <fullName evidence="3">Uncharacterized protein</fullName>
    </submittedName>
</protein>
<reference evidence="3 4" key="1">
    <citation type="journal article" date="2015" name="Genome Biol. Evol.">
        <title>Comparative Genomics of a Bacterivorous Green Alga Reveals Evolutionary Causalities and Consequences of Phago-Mixotrophic Mode of Nutrition.</title>
        <authorList>
            <person name="Burns J.A."/>
            <person name="Paasch A."/>
            <person name="Narechania A."/>
            <person name="Kim E."/>
        </authorList>
    </citation>
    <scope>NUCLEOTIDE SEQUENCE [LARGE SCALE GENOMIC DNA]</scope>
    <source>
        <strain evidence="3 4">PLY_AMNH</strain>
    </source>
</reference>
<evidence type="ECO:0000256" key="2">
    <source>
        <dbReference type="SAM" id="MobiDB-lite"/>
    </source>
</evidence>
<feature type="compositionally biased region" description="Acidic residues" evidence="2">
    <location>
        <begin position="187"/>
        <end position="219"/>
    </location>
</feature>
<dbReference type="Proteomes" id="UP001190700">
    <property type="component" value="Unassembled WGS sequence"/>
</dbReference>
<evidence type="ECO:0000313" key="3">
    <source>
        <dbReference type="EMBL" id="KAK3245812.1"/>
    </source>
</evidence>
<feature type="coiled-coil region" evidence="1">
    <location>
        <begin position="282"/>
        <end position="411"/>
    </location>
</feature>
<organism evidence="3 4">
    <name type="scientific">Cymbomonas tetramitiformis</name>
    <dbReference type="NCBI Taxonomy" id="36881"/>
    <lineage>
        <taxon>Eukaryota</taxon>
        <taxon>Viridiplantae</taxon>
        <taxon>Chlorophyta</taxon>
        <taxon>Pyramimonadophyceae</taxon>
        <taxon>Pyramimonadales</taxon>
        <taxon>Pyramimonadaceae</taxon>
        <taxon>Cymbomonas</taxon>
    </lineage>
</organism>
<sequence>MSVCMMPSVDDAVQPEEQAPSTDVTPISEQDNHQTNFIKVLNKLGISCEASDDQTMIAVFKYLKLKVNKRLDKNHFSALIEIIKASDNENQVDELSPILQHMSADNSKFTLDENTKQLISRCARTTEKSLASNIRKTNKLRGAEKHLQEFQAMFEQEVKKVQYAQMQENEELLQKLHEERKLLEQSTADDDASENAADDDASENLADDNASENAADDSNLEAPDLARKEKDNSVSVMQTLRLFSTLAKRYLHEYVWSNIKGLLWNLKEIPINGLNMMTKQIYDLLKEEQRKYNQSIQDTKEKKKRMKDLEFQFGLQIRRQMNKAKENVKAKQHEKELQQARVKLHEMKIEEEKQKQVEKMNQIEQKHRDRMRAMVEIEELKKRVQENDDIAEECQKNMTEMKTVAEKVQEEVESRGNSANPEDG</sequence>
<evidence type="ECO:0000313" key="4">
    <source>
        <dbReference type="Proteomes" id="UP001190700"/>
    </source>
</evidence>
<feature type="region of interest" description="Disordered" evidence="2">
    <location>
        <begin position="1"/>
        <end position="30"/>
    </location>
</feature>
<gene>
    <name evidence="3" type="ORF">CYMTET_44633</name>
</gene>
<keyword evidence="1" id="KW-0175">Coiled coil</keyword>
<feature type="region of interest" description="Disordered" evidence="2">
    <location>
        <begin position="184"/>
        <end position="231"/>
    </location>
</feature>
<proteinExistence type="predicted"/>
<feature type="compositionally biased region" description="Polar residues" evidence="2">
    <location>
        <begin position="19"/>
        <end position="30"/>
    </location>
</feature>
<evidence type="ECO:0000256" key="1">
    <source>
        <dbReference type="SAM" id="Coils"/>
    </source>
</evidence>
<accession>A0AAE0EZE6</accession>
<keyword evidence="4" id="KW-1185">Reference proteome</keyword>
<comment type="caution">
    <text evidence="3">The sequence shown here is derived from an EMBL/GenBank/DDBJ whole genome shotgun (WGS) entry which is preliminary data.</text>
</comment>
<name>A0AAE0EZE6_9CHLO</name>